<organism evidence="1 2">
    <name type="scientific">Pocillopora meandrina</name>
    <dbReference type="NCBI Taxonomy" id="46732"/>
    <lineage>
        <taxon>Eukaryota</taxon>
        <taxon>Metazoa</taxon>
        <taxon>Cnidaria</taxon>
        <taxon>Anthozoa</taxon>
        <taxon>Hexacorallia</taxon>
        <taxon>Scleractinia</taxon>
        <taxon>Astrocoeniina</taxon>
        <taxon>Pocilloporidae</taxon>
        <taxon>Pocillopora</taxon>
    </lineage>
</organism>
<gene>
    <name evidence="1" type="ORF">PMEA_00007010</name>
</gene>
<proteinExistence type="predicted"/>
<evidence type="ECO:0000313" key="2">
    <source>
        <dbReference type="Proteomes" id="UP001159428"/>
    </source>
</evidence>
<name>A0AAU9Y6L9_9CNID</name>
<dbReference type="Proteomes" id="UP001159428">
    <property type="component" value="Unassembled WGS sequence"/>
</dbReference>
<keyword evidence="2" id="KW-1185">Reference proteome</keyword>
<reference evidence="1 2" key="1">
    <citation type="submission" date="2022-05" db="EMBL/GenBank/DDBJ databases">
        <authorList>
            <consortium name="Genoscope - CEA"/>
            <person name="William W."/>
        </authorList>
    </citation>
    <scope>NUCLEOTIDE SEQUENCE [LARGE SCALE GENOMIC DNA]</scope>
</reference>
<dbReference type="EMBL" id="CALNXJ010000151">
    <property type="protein sequence ID" value="CAH3167194.1"/>
    <property type="molecule type" value="Genomic_DNA"/>
</dbReference>
<accession>A0AAU9Y6L9</accession>
<sequence length="148" mass="16499">MNGNGWREAAFIVYFSHDIDTWFVLSSCRGYLIPGSTRLIVQYCKHVISRSTTSDDLFVDTTLMATQSLTEENSDLSENEDVQEIEDPILVAVNAGASLRSPTSAVIARKRKLPANEGKYKQRGSSKTTVRTSAWDRITEYPNIICCG</sequence>
<dbReference type="AlphaFoldDB" id="A0AAU9Y6L9"/>
<evidence type="ECO:0000313" key="1">
    <source>
        <dbReference type="EMBL" id="CAH3167194.1"/>
    </source>
</evidence>
<protein>
    <submittedName>
        <fullName evidence="1">Uncharacterized protein</fullName>
    </submittedName>
</protein>
<comment type="caution">
    <text evidence="1">The sequence shown here is derived from an EMBL/GenBank/DDBJ whole genome shotgun (WGS) entry which is preliminary data.</text>
</comment>